<evidence type="ECO:0000313" key="2">
    <source>
        <dbReference type="Proteomes" id="UP000236291"/>
    </source>
</evidence>
<organism evidence="1 2">
    <name type="scientific">Trifolium pratense</name>
    <name type="common">Red clover</name>
    <dbReference type="NCBI Taxonomy" id="57577"/>
    <lineage>
        <taxon>Eukaryota</taxon>
        <taxon>Viridiplantae</taxon>
        <taxon>Streptophyta</taxon>
        <taxon>Embryophyta</taxon>
        <taxon>Tracheophyta</taxon>
        <taxon>Spermatophyta</taxon>
        <taxon>Magnoliopsida</taxon>
        <taxon>eudicotyledons</taxon>
        <taxon>Gunneridae</taxon>
        <taxon>Pentapetalae</taxon>
        <taxon>rosids</taxon>
        <taxon>fabids</taxon>
        <taxon>Fabales</taxon>
        <taxon>Fabaceae</taxon>
        <taxon>Papilionoideae</taxon>
        <taxon>50 kb inversion clade</taxon>
        <taxon>NPAAA clade</taxon>
        <taxon>Hologalegina</taxon>
        <taxon>IRL clade</taxon>
        <taxon>Trifolieae</taxon>
        <taxon>Trifolium</taxon>
    </lineage>
</organism>
<dbReference type="EMBL" id="ASHM01229068">
    <property type="protein sequence ID" value="PNX68486.1"/>
    <property type="molecule type" value="Genomic_DNA"/>
</dbReference>
<evidence type="ECO:0000313" key="1">
    <source>
        <dbReference type="EMBL" id="PNX68486.1"/>
    </source>
</evidence>
<proteinExistence type="predicted"/>
<gene>
    <name evidence="1" type="ORF">L195_g064001</name>
</gene>
<reference evidence="1 2" key="2">
    <citation type="journal article" date="2017" name="Front. Plant Sci.">
        <title>Gene Classification and Mining of Molecular Markers Useful in Red Clover (Trifolium pratense) Breeding.</title>
        <authorList>
            <person name="Istvanek J."/>
            <person name="Dluhosova J."/>
            <person name="Dluhos P."/>
            <person name="Patkova L."/>
            <person name="Nedelnik J."/>
            <person name="Repkova J."/>
        </authorList>
    </citation>
    <scope>NUCLEOTIDE SEQUENCE [LARGE SCALE GENOMIC DNA]</scope>
    <source>
        <strain evidence="2">cv. Tatra</strain>
        <tissue evidence="1">Young leaves</tissue>
    </source>
</reference>
<sequence length="71" mass="7699">YSHFAIHTSYSDHHSSSYSDFAIHTSYSFDHHSSYSSAFIIVPGGGSNSVTSSCTNQATKDIFYPDATVDG</sequence>
<dbReference type="Proteomes" id="UP000236291">
    <property type="component" value="Unassembled WGS sequence"/>
</dbReference>
<name>A0A2K3KQD8_TRIPR</name>
<protein>
    <submittedName>
        <fullName evidence="1">Uncharacterized protein</fullName>
    </submittedName>
</protein>
<reference evidence="1 2" key="1">
    <citation type="journal article" date="2014" name="Am. J. Bot.">
        <title>Genome assembly and annotation for red clover (Trifolium pratense; Fabaceae).</title>
        <authorList>
            <person name="Istvanek J."/>
            <person name="Jaros M."/>
            <person name="Krenek A."/>
            <person name="Repkova J."/>
        </authorList>
    </citation>
    <scope>NUCLEOTIDE SEQUENCE [LARGE SCALE GENOMIC DNA]</scope>
    <source>
        <strain evidence="2">cv. Tatra</strain>
        <tissue evidence="1">Young leaves</tissue>
    </source>
</reference>
<feature type="non-terminal residue" evidence="1">
    <location>
        <position position="1"/>
    </location>
</feature>
<accession>A0A2K3KQD8</accession>
<dbReference type="AlphaFoldDB" id="A0A2K3KQD8"/>
<comment type="caution">
    <text evidence="1">The sequence shown here is derived from an EMBL/GenBank/DDBJ whole genome shotgun (WGS) entry which is preliminary data.</text>
</comment>